<organism evidence="3 4">
    <name type="scientific">Streptomyces litchfieldiae</name>
    <dbReference type="NCBI Taxonomy" id="3075543"/>
    <lineage>
        <taxon>Bacteria</taxon>
        <taxon>Bacillati</taxon>
        <taxon>Actinomycetota</taxon>
        <taxon>Actinomycetes</taxon>
        <taxon>Kitasatosporales</taxon>
        <taxon>Streptomycetaceae</taxon>
        <taxon>Streptomyces</taxon>
    </lineage>
</organism>
<dbReference type="Pfam" id="PF14200">
    <property type="entry name" value="RicinB_lectin_2"/>
    <property type="match status" value="2"/>
</dbReference>
<reference evidence="4" key="1">
    <citation type="submission" date="2023-07" db="EMBL/GenBank/DDBJ databases">
        <title>30 novel species of actinomycetes from the DSMZ collection.</title>
        <authorList>
            <person name="Nouioui I."/>
        </authorList>
    </citation>
    <scope>NUCLEOTIDE SEQUENCE [LARGE SCALE GENOMIC DNA]</scope>
    <source>
        <strain evidence="4">DSM 44938</strain>
    </source>
</reference>
<dbReference type="PROSITE" id="PS50231">
    <property type="entry name" value="RICIN_B_LECTIN"/>
    <property type="match status" value="1"/>
</dbReference>
<dbReference type="SUPFAM" id="SSF50370">
    <property type="entry name" value="Ricin B-like lectins"/>
    <property type="match status" value="1"/>
</dbReference>
<evidence type="ECO:0000256" key="1">
    <source>
        <dbReference type="SAM" id="SignalP"/>
    </source>
</evidence>
<dbReference type="CDD" id="cd00161">
    <property type="entry name" value="beta-trefoil_Ricin-like"/>
    <property type="match status" value="1"/>
</dbReference>
<evidence type="ECO:0000259" key="2">
    <source>
        <dbReference type="SMART" id="SM00458"/>
    </source>
</evidence>
<gene>
    <name evidence="3" type="ORF">RM590_34805</name>
</gene>
<evidence type="ECO:0000313" key="4">
    <source>
        <dbReference type="Proteomes" id="UP001183246"/>
    </source>
</evidence>
<proteinExistence type="predicted"/>
<dbReference type="Proteomes" id="UP001183246">
    <property type="component" value="Unassembled WGS sequence"/>
</dbReference>
<protein>
    <submittedName>
        <fullName evidence="3">RICIN domain-containing protein</fullName>
    </submittedName>
</protein>
<feature type="signal peptide" evidence="1">
    <location>
        <begin position="1"/>
        <end position="34"/>
    </location>
</feature>
<sequence length="436" mass="47397">MIRCVKARRWLARLSLMVLTAAGTAVTAASPAQAAPGYVYTTFKGDTAADQELWVYSSANGTNFSVLADTNYRGPSGVLRDPSVTQHNGLYYIAHTVQSWTTNSTHFNIASSPDLVNWTHVASVNSGVANTRFTWAPEFYVENGTVRVIVSISQTTCSNCFRPYVFTAQNSSLTSWSGPVQMAGLGYNYIDTYVVKSGSTYHAFTKNETSKYIEHWTSTSLTSGWTNQGQLWSSGYEGPAVLRMGDGSWRIWIDKYTNGGIWTATSSDLDSWSGLSQITCPGCRHGTILPVADVPGSVPAYRVTNRNSGKVMDVMSASAANNAEVKQWTWNGGGNQEWVFQDTGDGYFRIVNQNSGKCLDVANSSTADGANIIQYTCGSGTNQQWQWQATGSHFRIVARHSGKCLDVVGSGTGDGTDIQQYTCGSGTNQQWSRTQV</sequence>
<dbReference type="InterPro" id="IPR035992">
    <property type="entry name" value="Ricin_B-like_lectins"/>
</dbReference>
<keyword evidence="4" id="KW-1185">Reference proteome</keyword>
<dbReference type="SUPFAM" id="SSF75005">
    <property type="entry name" value="Arabinanase/levansucrase/invertase"/>
    <property type="match status" value="1"/>
</dbReference>
<dbReference type="EMBL" id="JAVREL010000039">
    <property type="protein sequence ID" value="MDT0347696.1"/>
    <property type="molecule type" value="Genomic_DNA"/>
</dbReference>
<dbReference type="Gene3D" id="2.80.10.50">
    <property type="match status" value="3"/>
</dbReference>
<evidence type="ECO:0000313" key="3">
    <source>
        <dbReference type="EMBL" id="MDT0347696.1"/>
    </source>
</evidence>
<keyword evidence="1" id="KW-0732">Signal</keyword>
<dbReference type="SMART" id="SM00458">
    <property type="entry name" value="RICIN"/>
    <property type="match status" value="1"/>
</dbReference>
<name>A0ABU2N1A2_9ACTN</name>
<feature type="domain" description="Ricin B lectin" evidence="2">
    <location>
        <begin position="298"/>
        <end position="434"/>
    </location>
</feature>
<accession>A0ABU2N1A2</accession>
<feature type="chain" id="PRO_5047494186" evidence="1">
    <location>
        <begin position="35"/>
        <end position="436"/>
    </location>
</feature>
<comment type="caution">
    <text evidence="3">The sequence shown here is derived from an EMBL/GenBank/DDBJ whole genome shotgun (WGS) entry which is preliminary data.</text>
</comment>
<dbReference type="CDD" id="cd08983">
    <property type="entry name" value="GH43_Bt3655-like"/>
    <property type="match status" value="1"/>
</dbReference>
<dbReference type="InterPro" id="IPR000772">
    <property type="entry name" value="Ricin_B_lectin"/>
</dbReference>
<dbReference type="Gene3D" id="2.115.10.20">
    <property type="entry name" value="Glycosyl hydrolase domain, family 43"/>
    <property type="match status" value="1"/>
</dbReference>
<dbReference type="InterPro" id="IPR023296">
    <property type="entry name" value="Glyco_hydro_beta-prop_sf"/>
</dbReference>
<dbReference type="RefSeq" id="WP_311708821.1">
    <property type="nucleotide sequence ID" value="NZ_JAVREL010000039.1"/>
</dbReference>